<feature type="transmembrane region" description="Helical" evidence="1">
    <location>
        <begin position="179"/>
        <end position="201"/>
    </location>
</feature>
<dbReference type="EMBL" id="FZQP02003079">
    <property type="protein sequence ID" value="VVC97203.1"/>
    <property type="molecule type" value="Genomic_DNA"/>
</dbReference>
<evidence type="ECO:0000313" key="3">
    <source>
        <dbReference type="Proteomes" id="UP000324832"/>
    </source>
</evidence>
<name>A0A5E4QI73_9NEOP</name>
<keyword evidence="1" id="KW-0812">Transmembrane</keyword>
<accession>A0A5E4QI73</accession>
<dbReference type="Proteomes" id="UP000324832">
    <property type="component" value="Unassembled WGS sequence"/>
</dbReference>
<sequence>MMWESIAGTADKDKSLLAILVLIYQSSVTEHRTKEWPLLAFGIIFLSGIVTVLVLLFPAYEKLQRVAGDQWRLFAGAMSALGTALTVAVLSQGISIAAVIDETVIPILVVLTTAFEIVGFVFIYGSFYLRVDIKFITGSKIPCFWLIAWWLSPIFLIGVTGWWLRGLIRTAWSQGECLWPLMGALIGVLVVFVIFAAIAVAKEEQYNIFTKISAAFRPSRLWGPEEPLARYMWMSQRFANDTLSSGQEVHSDSNNFGNLHEYDVKNDVKYHDNWIKDDIYQSPKCDYEYDYGKEETKFKDTGAIYSIPGVRKNAFSNSKGIKLNSIRCPYWK</sequence>
<reference evidence="2 3" key="1">
    <citation type="submission" date="2017-07" db="EMBL/GenBank/DDBJ databases">
        <authorList>
            <person name="Talla V."/>
            <person name="Backstrom N."/>
        </authorList>
    </citation>
    <scope>NUCLEOTIDE SEQUENCE [LARGE SCALE GENOMIC DNA]</scope>
</reference>
<feature type="transmembrane region" description="Helical" evidence="1">
    <location>
        <begin position="141"/>
        <end position="164"/>
    </location>
</feature>
<dbReference type="SUPFAM" id="SSF161070">
    <property type="entry name" value="SNF-like"/>
    <property type="match status" value="1"/>
</dbReference>
<evidence type="ECO:0000256" key="1">
    <source>
        <dbReference type="SAM" id="Phobius"/>
    </source>
</evidence>
<dbReference type="AlphaFoldDB" id="A0A5E4QI73"/>
<keyword evidence="1" id="KW-1133">Transmembrane helix</keyword>
<feature type="transmembrane region" description="Helical" evidence="1">
    <location>
        <begin position="104"/>
        <end position="129"/>
    </location>
</feature>
<organism evidence="2 3">
    <name type="scientific">Leptidea sinapis</name>
    <dbReference type="NCBI Taxonomy" id="189913"/>
    <lineage>
        <taxon>Eukaryota</taxon>
        <taxon>Metazoa</taxon>
        <taxon>Ecdysozoa</taxon>
        <taxon>Arthropoda</taxon>
        <taxon>Hexapoda</taxon>
        <taxon>Insecta</taxon>
        <taxon>Pterygota</taxon>
        <taxon>Neoptera</taxon>
        <taxon>Endopterygota</taxon>
        <taxon>Lepidoptera</taxon>
        <taxon>Glossata</taxon>
        <taxon>Ditrysia</taxon>
        <taxon>Papilionoidea</taxon>
        <taxon>Pieridae</taxon>
        <taxon>Dismorphiinae</taxon>
        <taxon>Leptidea</taxon>
    </lineage>
</organism>
<keyword evidence="3" id="KW-1185">Reference proteome</keyword>
<feature type="transmembrane region" description="Helical" evidence="1">
    <location>
        <begin position="39"/>
        <end position="60"/>
    </location>
</feature>
<gene>
    <name evidence="2" type="ORF">LSINAPIS_LOCUS8538</name>
</gene>
<protein>
    <submittedName>
        <fullName evidence="2">Uncharacterized protein</fullName>
    </submittedName>
</protein>
<dbReference type="InterPro" id="IPR037272">
    <property type="entry name" value="SNS_sf"/>
</dbReference>
<evidence type="ECO:0000313" key="2">
    <source>
        <dbReference type="EMBL" id="VVC97203.1"/>
    </source>
</evidence>
<feature type="transmembrane region" description="Helical" evidence="1">
    <location>
        <begin position="72"/>
        <end position="98"/>
    </location>
</feature>
<proteinExistence type="predicted"/>
<keyword evidence="1" id="KW-0472">Membrane</keyword>